<reference evidence="1" key="1">
    <citation type="submission" date="2020-11" db="EMBL/GenBank/DDBJ databases">
        <authorList>
            <person name="Tran Van P."/>
        </authorList>
    </citation>
    <scope>NUCLEOTIDE SEQUENCE</scope>
</reference>
<dbReference type="EMBL" id="OB713591">
    <property type="protein sequence ID" value="CAD7239005.1"/>
    <property type="molecule type" value="Genomic_DNA"/>
</dbReference>
<dbReference type="SMART" id="SM00267">
    <property type="entry name" value="GGDEF"/>
    <property type="match status" value="1"/>
</dbReference>
<evidence type="ECO:0000313" key="1">
    <source>
        <dbReference type="EMBL" id="CAD7239005.1"/>
    </source>
</evidence>
<dbReference type="PANTHER" id="PTHR45138">
    <property type="entry name" value="REGULATORY COMPONENTS OF SENSORY TRANSDUCTION SYSTEM"/>
    <property type="match status" value="1"/>
</dbReference>
<sequence>MKRTLMALHQSQSRVEAQNRELQRLANYDQLSGMLNRRAFFEFGDKQFALCQSTNMPLVCLMCDIDHFKSINDNYGHAVGDAAIRSVSGIIQKNIRQNDVLGRYGGEEFCIVFPGMSTELGLERAEQIRSEIEDKAGKGVRSVEGLRITSSFGLSILSPSSDSLPTLIDQADQALYVSKESGRNRVSQYQQ</sequence>
<dbReference type="Gene3D" id="3.30.70.270">
    <property type="match status" value="1"/>
</dbReference>
<dbReference type="SUPFAM" id="SSF55073">
    <property type="entry name" value="Nucleotide cyclase"/>
    <property type="match status" value="1"/>
</dbReference>
<feature type="non-terminal residue" evidence="1">
    <location>
        <position position="191"/>
    </location>
</feature>
<dbReference type="OrthoDB" id="19824at2759"/>
<dbReference type="InterPro" id="IPR000160">
    <property type="entry name" value="GGDEF_dom"/>
</dbReference>
<dbReference type="AlphaFoldDB" id="A0A7R9A0X5"/>
<proteinExistence type="predicted"/>
<dbReference type="CDD" id="cd01949">
    <property type="entry name" value="GGDEF"/>
    <property type="match status" value="1"/>
</dbReference>
<dbReference type="InterPro" id="IPR050469">
    <property type="entry name" value="Diguanylate_Cyclase"/>
</dbReference>
<dbReference type="GO" id="GO:0052621">
    <property type="term" value="F:diguanylate cyclase activity"/>
    <property type="evidence" value="ECO:0007669"/>
    <property type="project" value="TreeGrafter"/>
</dbReference>
<gene>
    <name evidence="1" type="ORF">CTOB1V02_LOCUS16820</name>
</gene>
<dbReference type="Pfam" id="PF00990">
    <property type="entry name" value="GGDEF"/>
    <property type="match status" value="1"/>
</dbReference>
<dbReference type="PROSITE" id="PS50887">
    <property type="entry name" value="GGDEF"/>
    <property type="match status" value="1"/>
</dbReference>
<dbReference type="InterPro" id="IPR043128">
    <property type="entry name" value="Rev_trsase/Diguanyl_cyclase"/>
</dbReference>
<organism evidence="1">
    <name type="scientific">Cyprideis torosa</name>
    <dbReference type="NCBI Taxonomy" id="163714"/>
    <lineage>
        <taxon>Eukaryota</taxon>
        <taxon>Metazoa</taxon>
        <taxon>Ecdysozoa</taxon>
        <taxon>Arthropoda</taxon>
        <taxon>Crustacea</taxon>
        <taxon>Oligostraca</taxon>
        <taxon>Ostracoda</taxon>
        <taxon>Podocopa</taxon>
        <taxon>Podocopida</taxon>
        <taxon>Cytherocopina</taxon>
        <taxon>Cytheroidea</taxon>
        <taxon>Cytherideidae</taxon>
        <taxon>Cyprideis</taxon>
    </lineage>
</organism>
<protein>
    <submittedName>
        <fullName evidence="1">Uncharacterized protein</fullName>
    </submittedName>
</protein>
<accession>A0A7R9A0X5</accession>
<dbReference type="PANTHER" id="PTHR45138:SF9">
    <property type="entry name" value="DIGUANYLATE CYCLASE DGCM-RELATED"/>
    <property type="match status" value="1"/>
</dbReference>
<dbReference type="InterPro" id="IPR029787">
    <property type="entry name" value="Nucleotide_cyclase"/>
</dbReference>
<dbReference type="NCBIfam" id="TIGR00254">
    <property type="entry name" value="GGDEF"/>
    <property type="match status" value="1"/>
</dbReference>
<name>A0A7R9A0X5_9CRUS</name>
<dbReference type="FunFam" id="3.30.70.270:FF:000001">
    <property type="entry name" value="Diguanylate cyclase domain protein"/>
    <property type="match status" value="1"/>
</dbReference>